<dbReference type="Proteomes" id="UP000613743">
    <property type="component" value="Unassembled WGS sequence"/>
</dbReference>
<reference evidence="1" key="2">
    <citation type="submission" date="2020-09" db="EMBL/GenBank/DDBJ databases">
        <authorList>
            <person name="Sun Q."/>
            <person name="Ohkuma M."/>
        </authorList>
    </citation>
    <scope>NUCLEOTIDE SEQUENCE</scope>
    <source>
        <strain evidence="1">JCM 30804</strain>
    </source>
</reference>
<reference evidence="1" key="1">
    <citation type="journal article" date="2014" name="Int. J. Syst. Evol. Microbiol.">
        <title>Complete genome sequence of Corynebacterium casei LMG S-19264T (=DSM 44701T), isolated from a smear-ripened cheese.</title>
        <authorList>
            <consortium name="US DOE Joint Genome Institute (JGI-PGF)"/>
            <person name="Walter F."/>
            <person name="Albersmeier A."/>
            <person name="Kalinowski J."/>
            <person name="Ruckert C."/>
        </authorList>
    </citation>
    <scope>NUCLEOTIDE SEQUENCE</scope>
    <source>
        <strain evidence="1">JCM 30804</strain>
    </source>
</reference>
<name>A0A917JMR3_9GAMM</name>
<keyword evidence="2" id="KW-1185">Reference proteome</keyword>
<proteinExistence type="predicted"/>
<gene>
    <name evidence="1" type="ORF">GCM10009332_14090</name>
</gene>
<dbReference type="AlphaFoldDB" id="A0A917JMR3"/>
<sequence>MAETANAASSKDIQIDWRGHLKGQGRYQAYRDGSVYQPLGFQEQASLNSDTRLNFTASRQQFSVEVDYQLLSQVGDEVELSRRFVEAANDPISGLFIPGILNDDRRLFDFTHTLSQGERHQWVHRLDRANLAYIDDQWVVKLGRQAISWGNGLMYNPMDIFNPFSPTQVDTEYKSGDDMLYGQYLTQDGDDLQMVWVVRRDLLGKVNAEHDSIAAKYHLFWQPDWLGQPVDEPIEVDFLLAEHFRDYIAAVGLTQSLGDALWRTDIMLTHVAATQIPTTLQASPTLAAEELPAENVASLVSNLSYSWLWQPLQTGGGFNMNGSLEYFYNGFGQADGEYSPEQLVANPALLSRLARGELYSLGRHYVAASVTMELTPLWLITPTALVNLSDHSALLQLVSQHDIQQNLQLLFSLNVPVGPIGTEFGGLELAGVPLDLQTDSPLHIGQQVSAQLQLAWYF</sequence>
<evidence type="ECO:0000313" key="1">
    <source>
        <dbReference type="EMBL" id="GGI77882.1"/>
    </source>
</evidence>
<comment type="caution">
    <text evidence="1">The sequence shown here is derived from an EMBL/GenBank/DDBJ whole genome shotgun (WGS) entry which is preliminary data.</text>
</comment>
<organism evidence="1 2">
    <name type="scientific">Shewanella gelidii</name>
    <dbReference type="NCBI Taxonomy" id="1642821"/>
    <lineage>
        <taxon>Bacteria</taxon>
        <taxon>Pseudomonadati</taxon>
        <taxon>Pseudomonadota</taxon>
        <taxon>Gammaproteobacteria</taxon>
        <taxon>Alteromonadales</taxon>
        <taxon>Shewanellaceae</taxon>
        <taxon>Shewanella</taxon>
    </lineage>
</organism>
<evidence type="ECO:0000313" key="2">
    <source>
        <dbReference type="Proteomes" id="UP000613743"/>
    </source>
</evidence>
<dbReference type="EMBL" id="BMPZ01000003">
    <property type="protein sequence ID" value="GGI77882.1"/>
    <property type="molecule type" value="Genomic_DNA"/>
</dbReference>
<accession>A0A917JMR3</accession>
<protein>
    <submittedName>
        <fullName evidence="1">Uncharacterized protein</fullName>
    </submittedName>
</protein>